<feature type="transmembrane region" description="Helical" evidence="1">
    <location>
        <begin position="37"/>
        <end position="60"/>
    </location>
</feature>
<evidence type="ECO:0000256" key="1">
    <source>
        <dbReference type="SAM" id="Phobius"/>
    </source>
</evidence>
<evidence type="ECO:0000313" key="3">
    <source>
        <dbReference type="Proteomes" id="UP001240984"/>
    </source>
</evidence>
<keyword evidence="3" id="KW-1185">Reference proteome</keyword>
<organism evidence="2 3">
    <name type="scientific">Catenuloplanes nepalensis</name>
    <dbReference type="NCBI Taxonomy" id="587533"/>
    <lineage>
        <taxon>Bacteria</taxon>
        <taxon>Bacillati</taxon>
        <taxon>Actinomycetota</taxon>
        <taxon>Actinomycetes</taxon>
        <taxon>Micromonosporales</taxon>
        <taxon>Micromonosporaceae</taxon>
        <taxon>Catenuloplanes</taxon>
    </lineage>
</organism>
<dbReference type="EMBL" id="JAUSRA010000001">
    <property type="protein sequence ID" value="MDP9791787.1"/>
    <property type="molecule type" value="Genomic_DNA"/>
</dbReference>
<comment type="caution">
    <text evidence="2">The sequence shown here is derived from an EMBL/GenBank/DDBJ whole genome shotgun (WGS) entry which is preliminary data.</text>
</comment>
<keyword evidence="1" id="KW-0472">Membrane</keyword>
<proteinExistence type="predicted"/>
<accession>A0ABT9MK37</accession>
<dbReference type="Proteomes" id="UP001240984">
    <property type="component" value="Unassembled WGS sequence"/>
</dbReference>
<keyword evidence="1" id="KW-1133">Transmembrane helix</keyword>
<evidence type="ECO:0008006" key="4">
    <source>
        <dbReference type="Google" id="ProtNLM"/>
    </source>
</evidence>
<keyword evidence="1" id="KW-0812">Transmembrane</keyword>
<evidence type="ECO:0000313" key="2">
    <source>
        <dbReference type="EMBL" id="MDP9791787.1"/>
    </source>
</evidence>
<dbReference type="RefSeq" id="WP_306826713.1">
    <property type="nucleotide sequence ID" value="NZ_JAUSRA010000001.1"/>
</dbReference>
<protein>
    <recommendedName>
        <fullName evidence="4">STAS domain-containing protein</fullName>
    </recommendedName>
</protein>
<gene>
    <name evidence="2" type="ORF">J2S43_000299</name>
</gene>
<reference evidence="2 3" key="1">
    <citation type="submission" date="2023-07" db="EMBL/GenBank/DDBJ databases">
        <title>Sequencing the genomes of 1000 actinobacteria strains.</title>
        <authorList>
            <person name="Klenk H.-P."/>
        </authorList>
    </citation>
    <scope>NUCLEOTIDE SEQUENCE [LARGE SCALE GENOMIC DNA]</scope>
    <source>
        <strain evidence="2 3">DSM 44710</strain>
    </source>
</reference>
<name>A0ABT9MK37_9ACTN</name>
<sequence length="108" mass="10192">MAGRPRAGAAVTAGAVPPAAARVTLAATGRADFDATFPLVTAFLAVAGAVRVVAFAAGAVPAVAGLRAAAGLVAAGRCAALFDVPTADVAGFTAAVLPTGTARFGAAD</sequence>